<evidence type="ECO:0000256" key="5">
    <source>
        <dbReference type="ARBA" id="ARBA00022989"/>
    </source>
</evidence>
<dbReference type="PANTHER" id="PTHR30193:SF37">
    <property type="entry name" value="INNER MEMBRANE ABC TRANSPORTER PERMEASE PROTEIN YCJO"/>
    <property type="match status" value="1"/>
</dbReference>
<dbReference type="PANTHER" id="PTHR30193">
    <property type="entry name" value="ABC TRANSPORTER PERMEASE PROTEIN"/>
    <property type="match status" value="1"/>
</dbReference>
<feature type="transmembrane region" description="Helical" evidence="7">
    <location>
        <begin position="212"/>
        <end position="232"/>
    </location>
</feature>
<protein>
    <submittedName>
        <fullName evidence="9">Binding-protein-dependent transport systems inner membrane component</fullName>
    </submittedName>
</protein>
<accession>A0A3P3XLA2</accession>
<dbReference type="GO" id="GO:0005886">
    <property type="term" value="C:plasma membrane"/>
    <property type="evidence" value="ECO:0007669"/>
    <property type="project" value="UniProtKB-SubCell"/>
</dbReference>
<dbReference type="GO" id="GO:0055085">
    <property type="term" value="P:transmembrane transport"/>
    <property type="evidence" value="ECO:0007669"/>
    <property type="project" value="InterPro"/>
</dbReference>
<dbReference type="CDD" id="cd06261">
    <property type="entry name" value="TM_PBP2"/>
    <property type="match status" value="1"/>
</dbReference>
<dbReference type="AlphaFoldDB" id="A0A3P3XLA2"/>
<evidence type="ECO:0000256" key="3">
    <source>
        <dbReference type="ARBA" id="ARBA00022475"/>
    </source>
</evidence>
<evidence type="ECO:0000256" key="2">
    <source>
        <dbReference type="ARBA" id="ARBA00022448"/>
    </source>
</evidence>
<feature type="transmembrane region" description="Helical" evidence="7">
    <location>
        <begin position="259"/>
        <end position="283"/>
    </location>
</feature>
<evidence type="ECO:0000256" key="6">
    <source>
        <dbReference type="ARBA" id="ARBA00023136"/>
    </source>
</evidence>
<evidence type="ECO:0000259" key="8">
    <source>
        <dbReference type="PROSITE" id="PS50928"/>
    </source>
</evidence>
<keyword evidence="3" id="KW-1003">Cell membrane</keyword>
<evidence type="ECO:0000256" key="4">
    <source>
        <dbReference type="ARBA" id="ARBA00022692"/>
    </source>
</evidence>
<dbReference type="EMBL" id="FWDM01000036">
    <property type="protein sequence ID" value="SLM15383.1"/>
    <property type="molecule type" value="Genomic_DNA"/>
</dbReference>
<evidence type="ECO:0000313" key="9">
    <source>
        <dbReference type="EMBL" id="SLM15383.1"/>
    </source>
</evidence>
<keyword evidence="5 7" id="KW-1133">Transmembrane helix</keyword>
<dbReference type="InterPro" id="IPR035906">
    <property type="entry name" value="MetI-like_sf"/>
</dbReference>
<proteinExistence type="inferred from homology"/>
<dbReference type="InterPro" id="IPR000515">
    <property type="entry name" value="MetI-like"/>
</dbReference>
<dbReference type="Pfam" id="PF00528">
    <property type="entry name" value="BPD_transp_1"/>
    <property type="match status" value="1"/>
</dbReference>
<feature type="transmembrane region" description="Helical" evidence="7">
    <location>
        <begin position="12"/>
        <end position="35"/>
    </location>
</feature>
<comment type="subcellular location">
    <subcellularLocation>
        <location evidence="1 7">Cell membrane</location>
        <topology evidence="1 7">Multi-pass membrane protein</topology>
    </subcellularLocation>
</comment>
<comment type="similarity">
    <text evidence="7">Belongs to the binding-protein-dependent transport system permease family.</text>
</comment>
<sequence length="289" mass="32204">MHLAGHTKRDIILFSAPYLLVYLVFLAFPVVYGIYLSFFDWNILSGKAFVGLRNFVQAFSDEKFKSSFFHTLQFVGLSTPILIVTGFLMALISVRPTKLGKAAESIFFLPYMFSTTVVGTLWAWLLQKNFGLVNQLLQAIGLKGVGWLTDPNVAMLSIVWATLWWTAGFNMILFSAGMKQIPDEIYESARLDGAGKFVTLTRITIPLLKDTTLLVVILQIIASFKVFGQVYVMTGGGPYGTTRVLVQYVYETGFNYFKLGYASAMSMVLFVVILVISAVQLLASKDDVQ</sequence>
<evidence type="ECO:0000256" key="7">
    <source>
        <dbReference type="RuleBase" id="RU363032"/>
    </source>
</evidence>
<organism evidence="9">
    <name type="scientific">uncultured spirochete</name>
    <dbReference type="NCBI Taxonomy" id="156406"/>
    <lineage>
        <taxon>Bacteria</taxon>
        <taxon>Pseudomonadati</taxon>
        <taxon>Spirochaetota</taxon>
        <taxon>Spirochaetia</taxon>
        <taxon>Spirochaetales</taxon>
        <taxon>environmental samples</taxon>
    </lineage>
</organism>
<feature type="transmembrane region" description="Helical" evidence="7">
    <location>
        <begin position="106"/>
        <end position="125"/>
    </location>
</feature>
<keyword evidence="4 7" id="KW-0812">Transmembrane</keyword>
<reference evidence="9" key="1">
    <citation type="submission" date="2017-02" db="EMBL/GenBank/DDBJ databases">
        <authorList>
            <person name="Regsiter A."/>
            <person name="William W."/>
        </authorList>
    </citation>
    <scope>NUCLEOTIDE SEQUENCE</scope>
    <source>
        <strain evidence="9">Bib</strain>
    </source>
</reference>
<dbReference type="Gene3D" id="1.10.3720.10">
    <property type="entry name" value="MetI-like"/>
    <property type="match status" value="1"/>
</dbReference>
<dbReference type="SUPFAM" id="SSF161098">
    <property type="entry name" value="MetI-like"/>
    <property type="match status" value="1"/>
</dbReference>
<dbReference type="InterPro" id="IPR051393">
    <property type="entry name" value="ABC_transporter_permease"/>
</dbReference>
<feature type="transmembrane region" description="Helical" evidence="7">
    <location>
        <begin position="153"/>
        <end position="174"/>
    </location>
</feature>
<keyword evidence="6 7" id="KW-0472">Membrane</keyword>
<evidence type="ECO:0000256" key="1">
    <source>
        <dbReference type="ARBA" id="ARBA00004651"/>
    </source>
</evidence>
<feature type="domain" description="ABC transmembrane type-1" evidence="8">
    <location>
        <begin position="68"/>
        <end position="280"/>
    </location>
</feature>
<keyword evidence="2 7" id="KW-0813">Transport</keyword>
<name>A0A3P3XLA2_9SPIR</name>
<feature type="transmembrane region" description="Helical" evidence="7">
    <location>
        <begin position="74"/>
        <end position="94"/>
    </location>
</feature>
<dbReference type="PROSITE" id="PS50928">
    <property type="entry name" value="ABC_TM1"/>
    <property type="match status" value="1"/>
</dbReference>
<gene>
    <name evidence="9" type="ORF">SPIROBIBN47_410067</name>
</gene>